<dbReference type="GO" id="GO:0005886">
    <property type="term" value="C:plasma membrane"/>
    <property type="evidence" value="ECO:0007669"/>
    <property type="project" value="TreeGrafter"/>
</dbReference>
<organism evidence="4 5">
    <name type="scientific">Polymorphospora rubra</name>
    <dbReference type="NCBI Taxonomy" id="338584"/>
    <lineage>
        <taxon>Bacteria</taxon>
        <taxon>Bacillati</taxon>
        <taxon>Actinomycetota</taxon>
        <taxon>Actinomycetes</taxon>
        <taxon>Micromonosporales</taxon>
        <taxon>Micromonosporaceae</taxon>
        <taxon>Polymorphospora</taxon>
    </lineage>
</organism>
<keyword evidence="2 4" id="KW-0012">Acyltransferase</keyword>
<keyword evidence="5" id="KW-1185">Reference proteome</keyword>
<accession>A0A810MWP5</accession>
<evidence type="ECO:0000313" key="5">
    <source>
        <dbReference type="Proteomes" id="UP000680866"/>
    </source>
</evidence>
<dbReference type="GO" id="GO:0003841">
    <property type="term" value="F:1-acylglycerol-3-phosphate O-acyltransferase activity"/>
    <property type="evidence" value="ECO:0007669"/>
    <property type="project" value="TreeGrafter"/>
</dbReference>
<dbReference type="KEGG" id="pry:Prubr_08560"/>
<reference evidence="4" key="1">
    <citation type="submission" date="2020-08" db="EMBL/GenBank/DDBJ databases">
        <title>Whole genome shotgun sequence of Polymorphospora rubra NBRC 101157.</title>
        <authorList>
            <person name="Komaki H."/>
            <person name="Tamura T."/>
        </authorList>
    </citation>
    <scope>NUCLEOTIDE SEQUENCE</scope>
    <source>
        <strain evidence="4">NBRC 101157</strain>
    </source>
</reference>
<name>A0A810MWP5_9ACTN</name>
<dbReference type="Proteomes" id="UP000680866">
    <property type="component" value="Chromosome"/>
</dbReference>
<proteinExistence type="predicted"/>
<dbReference type="InterPro" id="IPR002123">
    <property type="entry name" value="Plipid/glycerol_acylTrfase"/>
</dbReference>
<evidence type="ECO:0000259" key="3">
    <source>
        <dbReference type="SMART" id="SM00563"/>
    </source>
</evidence>
<dbReference type="EMBL" id="AP023359">
    <property type="protein sequence ID" value="BCJ63835.1"/>
    <property type="molecule type" value="Genomic_DNA"/>
</dbReference>
<evidence type="ECO:0000256" key="1">
    <source>
        <dbReference type="ARBA" id="ARBA00022679"/>
    </source>
</evidence>
<sequence>MPLLYTIGQLTVGNTLRWGWRPKVEGLEHVPASGGAVFAGNHLSVADELFLGAVVPRHIAFWAKSEYFDGTGLSGWVSRTVMEGMGAIRVERGGGRAALTAFDSAIPVLKDGDLVAVYPEGTRSPDGRLYRGRTGAARLAMQAGVPIIPVGMIGTDKVQPIGARVPRLGKITVRFGKPLDLTGRSADRKSLREITDETMAEIQKLTGQEYVPRYAPPRHPTPPPAA</sequence>
<dbReference type="Pfam" id="PF01553">
    <property type="entry name" value="Acyltransferase"/>
    <property type="match status" value="1"/>
</dbReference>
<dbReference type="GO" id="GO:0006654">
    <property type="term" value="P:phosphatidic acid biosynthetic process"/>
    <property type="evidence" value="ECO:0007669"/>
    <property type="project" value="TreeGrafter"/>
</dbReference>
<evidence type="ECO:0000313" key="4">
    <source>
        <dbReference type="EMBL" id="BCJ63835.1"/>
    </source>
</evidence>
<dbReference type="SUPFAM" id="SSF69593">
    <property type="entry name" value="Glycerol-3-phosphate (1)-acyltransferase"/>
    <property type="match status" value="1"/>
</dbReference>
<dbReference type="PANTHER" id="PTHR10434:SF11">
    <property type="entry name" value="1-ACYL-SN-GLYCEROL-3-PHOSPHATE ACYLTRANSFERASE"/>
    <property type="match status" value="1"/>
</dbReference>
<dbReference type="AlphaFoldDB" id="A0A810MWP5"/>
<keyword evidence="1" id="KW-0808">Transferase</keyword>
<feature type="domain" description="Phospholipid/glycerol acyltransferase" evidence="3">
    <location>
        <begin position="36"/>
        <end position="155"/>
    </location>
</feature>
<dbReference type="CDD" id="cd07989">
    <property type="entry name" value="LPLAT_AGPAT-like"/>
    <property type="match status" value="1"/>
</dbReference>
<dbReference type="SMART" id="SM00563">
    <property type="entry name" value="PlsC"/>
    <property type="match status" value="1"/>
</dbReference>
<protein>
    <submittedName>
        <fullName evidence="4">1-acyl-sn-glycerol-3-phosphate acyltransferase</fullName>
    </submittedName>
</protein>
<dbReference type="PANTHER" id="PTHR10434">
    <property type="entry name" value="1-ACYL-SN-GLYCEROL-3-PHOSPHATE ACYLTRANSFERASE"/>
    <property type="match status" value="1"/>
</dbReference>
<evidence type="ECO:0000256" key="2">
    <source>
        <dbReference type="ARBA" id="ARBA00023315"/>
    </source>
</evidence>
<dbReference type="RefSeq" id="WP_212821834.1">
    <property type="nucleotide sequence ID" value="NZ_AP023359.1"/>
</dbReference>
<gene>
    <name evidence="4" type="ORF">Prubr_08560</name>
</gene>